<dbReference type="GO" id="GO:0005886">
    <property type="term" value="C:plasma membrane"/>
    <property type="evidence" value="ECO:0007669"/>
    <property type="project" value="TreeGrafter"/>
</dbReference>
<dbReference type="InterPro" id="IPR015854">
    <property type="entry name" value="ABC_transpr_LolD-like"/>
</dbReference>
<dbReference type="PROSITE" id="PS00211">
    <property type="entry name" value="ABC_TRANSPORTER_1"/>
    <property type="match status" value="1"/>
</dbReference>
<dbReference type="InterPro" id="IPR003593">
    <property type="entry name" value="AAA+_ATPase"/>
</dbReference>
<dbReference type="PANTHER" id="PTHR24220">
    <property type="entry name" value="IMPORT ATP-BINDING PROTEIN"/>
    <property type="match status" value="1"/>
</dbReference>
<feature type="region of interest" description="Disordered" evidence="4">
    <location>
        <begin position="288"/>
        <end position="317"/>
    </location>
</feature>
<dbReference type="GO" id="GO:0022857">
    <property type="term" value="F:transmembrane transporter activity"/>
    <property type="evidence" value="ECO:0007669"/>
    <property type="project" value="UniProtKB-ARBA"/>
</dbReference>
<dbReference type="GO" id="GO:0016887">
    <property type="term" value="F:ATP hydrolysis activity"/>
    <property type="evidence" value="ECO:0007669"/>
    <property type="project" value="InterPro"/>
</dbReference>
<dbReference type="InterPro" id="IPR017911">
    <property type="entry name" value="MacB-like_ATP-bd"/>
</dbReference>
<feature type="region of interest" description="Disordered" evidence="4">
    <location>
        <begin position="233"/>
        <end position="272"/>
    </location>
</feature>
<accession>A0A1Q8V7A7</accession>
<dbReference type="InterPro" id="IPR027417">
    <property type="entry name" value="P-loop_NTPase"/>
</dbReference>
<dbReference type="OrthoDB" id="9802264at2"/>
<dbReference type="InterPro" id="IPR003439">
    <property type="entry name" value="ABC_transporter-like_ATP-bd"/>
</dbReference>
<dbReference type="Pfam" id="PF00005">
    <property type="entry name" value="ABC_tran"/>
    <property type="match status" value="1"/>
</dbReference>
<keyword evidence="3 6" id="KW-0067">ATP-binding</keyword>
<dbReference type="PANTHER" id="PTHR24220:SF685">
    <property type="entry name" value="ABC TRANSPORTER RELATED"/>
    <property type="match status" value="1"/>
</dbReference>
<name>A0A1Q8V7A7_9ACTO</name>
<dbReference type="EMBL" id="MSKK01000054">
    <property type="protein sequence ID" value="OLO43929.1"/>
    <property type="molecule type" value="Genomic_DNA"/>
</dbReference>
<evidence type="ECO:0000259" key="5">
    <source>
        <dbReference type="PROSITE" id="PS50893"/>
    </source>
</evidence>
<proteinExistence type="predicted"/>
<evidence type="ECO:0000313" key="7">
    <source>
        <dbReference type="Proteomes" id="UP000186471"/>
    </source>
</evidence>
<feature type="domain" description="ABC transporter" evidence="5">
    <location>
        <begin position="16"/>
        <end position="253"/>
    </location>
</feature>
<dbReference type="PROSITE" id="PS50893">
    <property type="entry name" value="ABC_TRANSPORTER_2"/>
    <property type="match status" value="1"/>
</dbReference>
<feature type="compositionally biased region" description="Low complexity" evidence="4">
    <location>
        <begin position="239"/>
        <end position="261"/>
    </location>
</feature>
<dbReference type="SUPFAM" id="SSF52540">
    <property type="entry name" value="P-loop containing nucleoside triphosphate hydrolases"/>
    <property type="match status" value="1"/>
</dbReference>
<protein>
    <submittedName>
        <fullName evidence="6">ABC transporter ATP-binding protein</fullName>
    </submittedName>
</protein>
<gene>
    <name evidence="6" type="ORF">BKH31_11735</name>
</gene>
<organism evidence="6 7">
    <name type="scientific">Actinomyces oris</name>
    <dbReference type="NCBI Taxonomy" id="544580"/>
    <lineage>
        <taxon>Bacteria</taxon>
        <taxon>Bacillati</taxon>
        <taxon>Actinomycetota</taxon>
        <taxon>Actinomycetes</taxon>
        <taxon>Actinomycetales</taxon>
        <taxon>Actinomycetaceae</taxon>
        <taxon>Actinomyces</taxon>
    </lineage>
</organism>
<sequence length="354" mass="37325">MPHQIPRISPTVNKVVEARGLTKVYGEGEAQVVALDTVSLTITEGEFAAIMGPSGSGKSTLLHCMAGLDTPTSGSVFIAGQDLSGMKDKQLTTIRRDQLGFIFQSFNLLPTLTAEENILLPQRLAHRKPSRDWYDAVISVLGLTDRLTHRPNELSGGQQQRVAVARALIGRPKVIFADEPTGALDTASAANLLQTLAHMCQTLGQTVVMVTHDEQAAATTNRIIRLRDGRITNDDAVHHTPGTHTTPTDHPAQQAPVAPAQAAPPVPPMMAPATPAGPTAGFDAATPPAGPVPARRAITPPTAPKPRRVSRASTAPVAPESRPAVVYSARHAAAPSATQMFGFGSPYATGMEAR</sequence>
<evidence type="ECO:0000256" key="4">
    <source>
        <dbReference type="SAM" id="MobiDB-lite"/>
    </source>
</evidence>
<evidence type="ECO:0000256" key="2">
    <source>
        <dbReference type="ARBA" id="ARBA00022741"/>
    </source>
</evidence>
<dbReference type="CDD" id="cd03255">
    <property type="entry name" value="ABC_MJ0796_LolCDE_FtsE"/>
    <property type="match status" value="1"/>
</dbReference>
<comment type="caution">
    <text evidence="6">The sequence shown here is derived from an EMBL/GenBank/DDBJ whole genome shotgun (WGS) entry which is preliminary data.</text>
</comment>
<dbReference type="Proteomes" id="UP000186471">
    <property type="component" value="Unassembled WGS sequence"/>
</dbReference>
<dbReference type="AlphaFoldDB" id="A0A1Q8V7A7"/>
<dbReference type="Gene3D" id="3.40.50.300">
    <property type="entry name" value="P-loop containing nucleotide triphosphate hydrolases"/>
    <property type="match status" value="1"/>
</dbReference>
<dbReference type="SMART" id="SM00382">
    <property type="entry name" value="AAA"/>
    <property type="match status" value="1"/>
</dbReference>
<keyword evidence="1" id="KW-0813">Transport</keyword>
<feature type="compositionally biased region" description="Low complexity" evidence="4">
    <location>
        <begin position="288"/>
        <end position="300"/>
    </location>
</feature>
<keyword evidence="2" id="KW-0547">Nucleotide-binding</keyword>
<dbReference type="FunFam" id="3.40.50.300:FF:000032">
    <property type="entry name" value="Export ABC transporter ATP-binding protein"/>
    <property type="match status" value="1"/>
</dbReference>
<dbReference type="GO" id="GO:0098796">
    <property type="term" value="C:membrane protein complex"/>
    <property type="evidence" value="ECO:0007669"/>
    <property type="project" value="UniProtKB-ARBA"/>
</dbReference>
<dbReference type="GO" id="GO:0005524">
    <property type="term" value="F:ATP binding"/>
    <property type="evidence" value="ECO:0007669"/>
    <property type="project" value="UniProtKB-KW"/>
</dbReference>
<evidence type="ECO:0000256" key="3">
    <source>
        <dbReference type="ARBA" id="ARBA00022840"/>
    </source>
</evidence>
<evidence type="ECO:0000256" key="1">
    <source>
        <dbReference type="ARBA" id="ARBA00022448"/>
    </source>
</evidence>
<dbReference type="InterPro" id="IPR017871">
    <property type="entry name" value="ABC_transporter-like_CS"/>
</dbReference>
<reference evidence="6 7" key="1">
    <citation type="submission" date="2016-12" db="EMBL/GenBank/DDBJ databases">
        <title>Genomic comparison of strains in the 'Actinomyces naeslundii' group.</title>
        <authorList>
            <person name="Mughal S.R."/>
            <person name="Do T."/>
            <person name="Gilbert S.C."/>
            <person name="Witherden E.A."/>
            <person name="Didelot X."/>
            <person name="Beighton D."/>
        </authorList>
    </citation>
    <scope>NUCLEOTIDE SEQUENCE [LARGE SCALE GENOMIC DNA]</scope>
    <source>
        <strain evidence="6 7">R21091</strain>
    </source>
</reference>
<evidence type="ECO:0000313" key="6">
    <source>
        <dbReference type="EMBL" id="OLO43929.1"/>
    </source>
</evidence>